<keyword evidence="4" id="KW-1185">Reference proteome</keyword>
<dbReference type="InterPro" id="IPR023158">
    <property type="entry name" value="YerB-like_sf"/>
</dbReference>
<gene>
    <name evidence="3" type="ORF">SAMN03080606_00526</name>
</gene>
<organism evidence="3 4">
    <name type="scientific">Alkaliphilus peptidifermentans DSM 18978</name>
    <dbReference type="NCBI Taxonomy" id="1120976"/>
    <lineage>
        <taxon>Bacteria</taxon>
        <taxon>Bacillati</taxon>
        <taxon>Bacillota</taxon>
        <taxon>Clostridia</taxon>
        <taxon>Peptostreptococcales</taxon>
        <taxon>Natronincolaceae</taxon>
        <taxon>Alkaliphilus</taxon>
    </lineage>
</organism>
<proteinExistence type="predicted"/>
<dbReference type="InterPro" id="IPR021416">
    <property type="entry name" value="DUF3048_N"/>
</dbReference>
<evidence type="ECO:0000313" key="4">
    <source>
        <dbReference type="Proteomes" id="UP000198636"/>
    </source>
</evidence>
<dbReference type="InterPro" id="IPR035328">
    <property type="entry name" value="DUF3048_C"/>
</dbReference>
<dbReference type="Proteomes" id="UP000198636">
    <property type="component" value="Unassembled WGS sequence"/>
</dbReference>
<evidence type="ECO:0000259" key="1">
    <source>
        <dbReference type="Pfam" id="PF11258"/>
    </source>
</evidence>
<dbReference type="SUPFAM" id="SSF159774">
    <property type="entry name" value="YerB-like"/>
    <property type="match status" value="1"/>
</dbReference>
<protein>
    <recommendedName>
        <fullName evidence="5">DUF3048 domain-containing protein</fullName>
    </recommendedName>
</protein>
<name>A0A1G5BUJ8_9FIRM</name>
<evidence type="ECO:0000259" key="2">
    <source>
        <dbReference type="Pfam" id="PF17479"/>
    </source>
</evidence>
<reference evidence="3 4" key="1">
    <citation type="submission" date="2016-10" db="EMBL/GenBank/DDBJ databases">
        <authorList>
            <person name="de Groot N.N."/>
        </authorList>
    </citation>
    <scope>NUCLEOTIDE SEQUENCE [LARGE SCALE GENOMIC DNA]</scope>
    <source>
        <strain evidence="3 4">DSM 18978</strain>
    </source>
</reference>
<dbReference type="EMBL" id="FMUS01000002">
    <property type="protein sequence ID" value="SCX93756.1"/>
    <property type="molecule type" value="Genomic_DNA"/>
</dbReference>
<evidence type="ECO:0000313" key="3">
    <source>
        <dbReference type="EMBL" id="SCX93756.1"/>
    </source>
</evidence>
<dbReference type="AlphaFoldDB" id="A0A1G5BUJ8"/>
<dbReference type="Pfam" id="PF11258">
    <property type="entry name" value="DUF3048"/>
    <property type="match status" value="1"/>
</dbReference>
<evidence type="ECO:0008006" key="5">
    <source>
        <dbReference type="Google" id="ProtNLM"/>
    </source>
</evidence>
<feature type="domain" description="DUF3048" evidence="2">
    <location>
        <begin position="222"/>
        <end position="332"/>
    </location>
</feature>
<dbReference type="Pfam" id="PF17479">
    <property type="entry name" value="DUF3048_C"/>
    <property type="match status" value="1"/>
</dbReference>
<sequence length="344" mass="39492">MMTYFSKTTLFFIIILMVLNTFGCSKKPQEEEEMEPVIEIGSPEVQKEGSPSPLSGLYFPDEKVQRRPLAIVFDNHGQARPQAGLIDAEIAYEFLAEGDITRYLGIFLANEPETIGGIRSARSYLIERALEFDAMFVHVGGSPQAFKDLDTYKVNNINAMNRGSDVFWRKNHKVAPHNMYSSHDALRKAAENSKYRSEMEAEAWSFHEDIEEIEGEIASEIQIYYSRPYQPSFKFNEEEKIYYRYYNGQPHVDEITNEQLTATNIIIQTVNAKVVDKELRLQMDTIGEGKGLYITNGKVINITWKKESYKGQTKFFDMDGNELIMNPGKTWIQIIKNLDTVTIL</sequence>
<accession>A0A1G5BUJ8</accession>
<dbReference type="Gene3D" id="3.50.90.10">
    <property type="entry name" value="YerB-like"/>
    <property type="match status" value="1"/>
</dbReference>
<feature type="domain" description="DUF3048" evidence="1">
    <location>
        <begin position="54"/>
        <end position="195"/>
    </location>
</feature>
<dbReference type="STRING" id="1120976.SAMN03080606_00526"/>
<dbReference type="OrthoDB" id="9779102at2"/>
<dbReference type="RefSeq" id="WP_091539638.1">
    <property type="nucleotide sequence ID" value="NZ_FMUS01000002.1"/>
</dbReference>